<dbReference type="Proteomes" id="UP000324222">
    <property type="component" value="Unassembled WGS sequence"/>
</dbReference>
<dbReference type="EMBL" id="VSRR010001948">
    <property type="protein sequence ID" value="MPC28674.1"/>
    <property type="molecule type" value="Genomic_DNA"/>
</dbReference>
<sequence length="72" mass="8298">MKGRNNTGLGVYRCLKNGTFCQTIYIQATPRLTKVHTTKFCYNEGFLLLPYAHLVNTKLAVTKFYPCNFFQV</sequence>
<reference evidence="1 2" key="1">
    <citation type="submission" date="2019-05" db="EMBL/GenBank/DDBJ databases">
        <title>Another draft genome of Portunus trituberculatus and its Hox gene families provides insights of decapod evolution.</title>
        <authorList>
            <person name="Jeong J.-H."/>
            <person name="Song I."/>
            <person name="Kim S."/>
            <person name="Choi T."/>
            <person name="Kim D."/>
            <person name="Ryu S."/>
            <person name="Kim W."/>
        </authorList>
    </citation>
    <scope>NUCLEOTIDE SEQUENCE [LARGE SCALE GENOMIC DNA]</scope>
    <source>
        <tissue evidence="1">Muscle</tissue>
    </source>
</reference>
<organism evidence="1 2">
    <name type="scientific">Portunus trituberculatus</name>
    <name type="common">Swimming crab</name>
    <name type="synonym">Neptunus trituberculatus</name>
    <dbReference type="NCBI Taxonomy" id="210409"/>
    <lineage>
        <taxon>Eukaryota</taxon>
        <taxon>Metazoa</taxon>
        <taxon>Ecdysozoa</taxon>
        <taxon>Arthropoda</taxon>
        <taxon>Crustacea</taxon>
        <taxon>Multicrustacea</taxon>
        <taxon>Malacostraca</taxon>
        <taxon>Eumalacostraca</taxon>
        <taxon>Eucarida</taxon>
        <taxon>Decapoda</taxon>
        <taxon>Pleocyemata</taxon>
        <taxon>Brachyura</taxon>
        <taxon>Eubrachyura</taxon>
        <taxon>Portunoidea</taxon>
        <taxon>Portunidae</taxon>
        <taxon>Portuninae</taxon>
        <taxon>Portunus</taxon>
    </lineage>
</organism>
<name>A0A5B7E7G1_PORTR</name>
<proteinExistence type="predicted"/>
<comment type="caution">
    <text evidence="1">The sequence shown here is derived from an EMBL/GenBank/DDBJ whole genome shotgun (WGS) entry which is preliminary data.</text>
</comment>
<keyword evidence="2" id="KW-1185">Reference proteome</keyword>
<dbReference type="AlphaFoldDB" id="A0A5B7E7G1"/>
<protein>
    <submittedName>
        <fullName evidence="1">Uncharacterized protein</fullName>
    </submittedName>
</protein>
<accession>A0A5B7E7G1</accession>
<evidence type="ECO:0000313" key="1">
    <source>
        <dbReference type="EMBL" id="MPC28674.1"/>
    </source>
</evidence>
<evidence type="ECO:0000313" key="2">
    <source>
        <dbReference type="Proteomes" id="UP000324222"/>
    </source>
</evidence>
<gene>
    <name evidence="1" type="ORF">E2C01_021883</name>
</gene>